<reference evidence="1 2" key="1">
    <citation type="submission" date="2018-07" db="EMBL/GenBank/DDBJ databases">
        <title>Diversity of Mesorhizobium strains in Brazil.</title>
        <authorList>
            <person name="Helene L.C.F."/>
            <person name="Dall'Agnol R."/>
            <person name="Delamuta J.R.M."/>
            <person name="Hungria M."/>
        </authorList>
    </citation>
    <scope>NUCLEOTIDE SEQUENCE [LARGE SCALE GENOMIC DNA]</scope>
    <source>
        <strain evidence="1 2">AC99b</strain>
    </source>
</reference>
<keyword evidence="2" id="KW-1185">Reference proteome</keyword>
<comment type="caution">
    <text evidence="1">The sequence shown here is derived from an EMBL/GenBank/DDBJ whole genome shotgun (WGS) entry which is preliminary data.</text>
</comment>
<dbReference type="EMBL" id="QMBP01000005">
    <property type="protein sequence ID" value="RAZ90347.1"/>
    <property type="molecule type" value="Genomic_DNA"/>
</dbReference>
<evidence type="ECO:0000313" key="1">
    <source>
        <dbReference type="EMBL" id="RAZ90347.1"/>
    </source>
</evidence>
<dbReference type="OrthoDB" id="9796999at2"/>
<accession>A0A330I031</accession>
<protein>
    <recommendedName>
        <fullName evidence="3">Bacteriocin-protection protein</fullName>
    </recommendedName>
</protein>
<sequence>MAPIKVDPDKVREFPDAESFLAWLADNHASESEVWIKVHKVGSGLASITPKQAIDVVLCFGWIDAVRKSLDHKSFLQRYTPRGKKSIWSKINIDNVARLVEEGRMTSHGLREVEAAKADGRWDRAYGGSKDMTIPPDLQAAIDAEPKAKKMLETLSAQNRFSLAFRTHNMKTEAGRKKKIADLVAMLKRGETIYPQKKK</sequence>
<proteinExistence type="predicted"/>
<dbReference type="Pfam" id="PF13376">
    <property type="entry name" value="OmdA"/>
    <property type="match status" value="1"/>
</dbReference>
<dbReference type="Proteomes" id="UP000251558">
    <property type="component" value="Unassembled WGS sequence"/>
</dbReference>
<evidence type="ECO:0000313" key="2">
    <source>
        <dbReference type="Proteomes" id="UP000251558"/>
    </source>
</evidence>
<gene>
    <name evidence="1" type="ORF">DPM33_12500</name>
</gene>
<name>A0A330I031_9HYPH</name>
<dbReference type="AlphaFoldDB" id="A0A330I031"/>
<organism evidence="1 2">
    <name type="scientific">Mesorhizobium hawassense</name>
    <dbReference type="NCBI Taxonomy" id="1209954"/>
    <lineage>
        <taxon>Bacteria</taxon>
        <taxon>Pseudomonadati</taxon>
        <taxon>Pseudomonadota</taxon>
        <taxon>Alphaproteobacteria</taxon>
        <taxon>Hyphomicrobiales</taxon>
        <taxon>Phyllobacteriaceae</taxon>
        <taxon>Mesorhizobium</taxon>
    </lineage>
</organism>
<dbReference type="RefSeq" id="WP_112097748.1">
    <property type="nucleotide sequence ID" value="NZ_QMBP01000005.1"/>
</dbReference>
<evidence type="ECO:0008006" key="3">
    <source>
        <dbReference type="Google" id="ProtNLM"/>
    </source>
</evidence>